<name>A0A5S9F5L1_UABAM</name>
<keyword evidence="3" id="KW-1185">Reference proteome</keyword>
<reference evidence="2 3" key="1">
    <citation type="submission" date="2019-08" db="EMBL/GenBank/DDBJ databases">
        <title>Complete genome sequence of Candidatus Uab amorphum.</title>
        <authorList>
            <person name="Shiratori T."/>
            <person name="Suzuki S."/>
            <person name="Kakizawa Y."/>
            <person name="Ishida K."/>
        </authorList>
    </citation>
    <scope>NUCLEOTIDE SEQUENCE [LARGE SCALE GENOMIC DNA]</scope>
    <source>
        <strain evidence="2 3">SRT547</strain>
    </source>
</reference>
<dbReference type="KEGG" id="uam:UABAM_04817"/>
<organism evidence="2 3">
    <name type="scientific">Uabimicrobium amorphum</name>
    <dbReference type="NCBI Taxonomy" id="2596890"/>
    <lineage>
        <taxon>Bacteria</taxon>
        <taxon>Pseudomonadati</taxon>
        <taxon>Planctomycetota</taxon>
        <taxon>Candidatus Uabimicrobiia</taxon>
        <taxon>Candidatus Uabimicrobiales</taxon>
        <taxon>Candidatus Uabimicrobiaceae</taxon>
        <taxon>Candidatus Uabimicrobium</taxon>
    </lineage>
</organism>
<feature type="coiled-coil region" evidence="1">
    <location>
        <begin position="133"/>
        <end position="160"/>
    </location>
</feature>
<dbReference type="Proteomes" id="UP000326354">
    <property type="component" value="Chromosome"/>
</dbReference>
<evidence type="ECO:0008006" key="4">
    <source>
        <dbReference type="Google" id="ProtNLM"/>
    </source>
</evidence>
<sequence length="179" mass="20579">MLLKQLFDIGEELELRNARMYAHFSLLHSDDERIAQTWEQMSTDEWQHYILLNYCKGLCENCGQLEKPAPEISEKGLQETRDILDAGEKKLHSGTLTLNECFEASIALEKGETDNIFHKLVGVSKEVAQQFDNQQAYLKIKKAEKKAENHTDRLLQAVKRFANSPDLVRQAQKKLSGHH</sequence>
<evidence type="ECO:0000313" key="3">
    <source>
        <dbReference type="Proteomes" id="UP000326354"/>
    </source>
</evidence>
<keyword evidence="1" id="KW-0175">Coiled coil</keyword>
<dbReference type="EMBL" id="AP019860">
    <property type="protein sequence ID" value="BBM86431.1"/>
    <property type="molecule type" value="Genomic_DNA"/>
</dbReference>
<proteinExistence type="predicted"/>
<gene>
    <name evidence="2" type="ORF">UABAM_04817</name>
</gene>
<evidence type="ECO:0000313" key="2">
    <source>
        <dbReference type="EMBL" id="BBM86431.1"/>
    </source>
</evidence>
<accession>A0A5S9F5L1</accession>
<evidence type="ECO:0000256" key="1">
    <source>
        <dbReference type="SAM" id="Coils"/>
    </source>
</evidence>
<dbReference type="RefSeq" id="WP_151970488.1">
    <property type="nucleotide sequence ID" value="NZ_AP019860.1"/>
</dbReference>
<protein>
    <recommendedName>
        <fullName evidence="4">Rubrerythrin diiron-binding domain-containing protein</fullName>
    </recommendedName>
</protein>
<dbReference type="AlphaFoldDB" id="A0A5S9F5L1"/>